<comment type="caution">
    <text evidence="5">The sequence shown here is derived from an EMBL/GenBank/DDBJ whole genome shotgun (WGS) entry which is preliminary data.</text>
</comment>
<dbReference type="InterPro" id="IPR043128">
    <property type="entry name" value="Rev_trsase/Diguanyl_cyclase"/>
</dbReference>
<dbReference type="GO" id="GO:0005886">
    <property type="term" value="C:plasma membrane"/>
    <property type="evidence" value="ECO:0007669"/>
    <property type="project" value="TreeGrafter"/>
</dbReference>
<dbReference type="Gene3D" id="3.30.450.40">
    <property type="match status" value="1"/>
</dbReference>
<dbReference type="PROSITE" id="PS50046">
    <property type="entry name" value="PHYTOCHROME_2"/>
    <property type="match status" value="1"/>
</dbReference>
<dbReference type="Proteomes" id="UP000292459">
    <property type="component" value="Unassembled WGS sequence"/>
</dbReference>
<dbReference type="EMBL" id="QVFV01000002">
    <property type="protein sequence ID" value="RZM78790.1"/>
    <property type="molecule type" value="Genomic_DNA"/>
</dbReference>
<dbReference type="NCBIfam" id="TIGR00254">
    <property type="entry name" value="GGDEF"/>
    <property type="match status" value="1"/>
</dbReference>
<evidence type="ECO:0000259" key="1">
    <source>
        <dbReference type="PROSITE" id="PS50046"/>
    </source>
</evidence>
<evidence type="ECO:0000259" key="2">
    <source>
        <dbReference type="PROSITE" id="PS50112"/>
    </source>
</evidence>
<dbReference type="AlphaFoldDB" id="A0A4Q7E6M9"/>
<dbReference type="InterPro" id="IPR013656">
    <property type="entry name" value="PAS_4"/>
</dbReference>
<dbReference type="Gene3D" id="2.10.70.100">
    <property type="match status" value="1"/>
</dbReference>
<feature type="domain" description="Phytochrome chromophore attachment site" evidence="1">
    <location>
        <begin position="442"/>
        <end position="571"/>
    </location>
</feature>
<feature type="domain" description="GGDEF" evidence="4">
    <location>
        <begin position="632"/>
        <end position="769"/>
    </location>
</feature>
<dbReference type="GO" id="GO:1902201">
    <property type="term" value="P:negative regulation of bacterial-type flagellum-dependent cell motility"/>
    <property type="evidence" value="ECO:0007669"/>
    <property type="project" value="TreeGrafter"/>
</dbReference>
<dbReference type="OrthoDB" id="453368at2"/>
<evidence type="ECO:0000259" key="4">
    <source>
        <dbReference type="PROSITE" id="PS50887"/>
    </source>
</evidence>
<dbReference type="SMART" id="SM00065">
    <property type="entry name" value="GAF"/>
    <property type="match status" value="1"/>
</dbReference>
<dbReference type="Gene3D" id="3.30.70.270">
    <property type="match status" value="1"/>
</dbReference>
<dbReference type="SUPFAM" id="SSF55073">
    <property type="entry name" value="Nucleotide cyclase"/>
    <property type="match status" value="1"/>
</dbReference>
<dbReference type="Pfam" id="PF01590">
    <property type="entry name" value="GAF"/>
    <property type="match status" value="1"/>
</dbReference>
<dbReference type="Pfam" id="PF08447">
    <property type="entry name" value="PAS_3"/>
    <property type="match status" value="1"/>
</dbReference>
<dbReference type="GO" id="GO:0052621">
    <property type="term" value="F:diguanylate cyclase activity"/>
    <property type="evidence" value="ECO:0007669"/>
    <property type="project" value="TreeGrafter"/>
</dbReference>
<gene>
    <name evidence="5" type="ORF">DYY88_08320</name>
</gene>
<dbReference type="InterPro" id="IPR029787">
    <property type="entry name" value="Nucleotide_cyclase"/>
</dbReference>
<protein>
    <submittedName>
        <fullName evidence="5">Diguanylate cyclase</fullName>
    </submittedName>
</protein>
<dbReference type="InterPro" id="IPR003018">
    <property type="entry name" value="GAF"/>
</dbReference>
<reference evidence="5 6" key="1">
    <citation type="submission" date="2018-11" db="EMBL/GenBank/DDBJ databases">
        <title>Whole genome sequencing of an environmental sample.</title>
        <authorList>
            <person name="Sarangi A.N."/>
            <person name="Singh D."/>
            <person name="Tripathy S."/>
        </authorList>
    </citation>
    <scope>NUCLEOTIDE SEQUENCE [LARGE SCALE GENOMIC DNA]</scope>
    <source>
        <strain evidence="5 6">Lakshadweep</strain>
    </source>
</reference>
<dbReference type="SUPFAM" id="SSF55785">
    <property type="entry name" value="PYP-like sensor domain (PAS domain)"/>
    <property type="match status" value="3"/>
</dbReference>
<dbReference type="GO" id="GO:0043709">
    <property type="term" value="P:cell adhesion involved in single-species biofilm formation"/>
    <property type="evidence" value="ECO:0007669"/>
    <property type="project" value="TreeGrafter"/>
</dbReference>
<dbReference type="SUPFAM" id="SSF55781">
    <property type="entry name" value="GAF domain-like"/>
    <property type="match status" value="1"/>
</dbReference>
<proteinExistence type="predicted"/>
<dbReference type="PROSITE" id="PS50887">
    <property type="entry name" value="GGDEF"/>
    <property type="match status" value="1"/>
</dbReference>
<dbReference type="CDD" id="cd01949">
    <property type="entry name" value="GGDEF"/>
    <property type="match status" value="1"/>
</dbReference>
<feature type="domain" description="PAC" evidence="3">
    <location>
        <begin position="370"/>
        <end position="422"/>
    </location>
</feature>
<dbReference type="InterPro" id="IPR000160">
    <property type="entry name" value="GGDEF_dom"/>
</dbReference>
<dbReference type="Pfam" id="PF00990">
    <property type="entry name" value="GGDEF"/>
    <property type="match status" value="1"/>
</dbReference>
<accession>A0A4Q7E6M9</accession>
<dbReference type="FunFam" id="3.30.70.270:FF:000001">
    <property type="entry name" value="Diguanylate cyclase domain protein"/>
    <property type="match status" value="1"/>
</dbReference>
<dbReference type="InterPro" id="IPR029016">
    <property type="entry name" value="GAF-like_dom_sf"/>
</dbReference>
<name>A0A4Q7E6M9_9CYAN</name>
<sequence length="774" mass="87080">MYDSLPSDYASSTKSSEVLKTAMSSNLAPGIPSAVATFLPLLEQVGEGVQVFDEQGCLLYANEMAAKNLGFATQTAFLKAHHDRFCGLQIVSFCTTAGMPLALDDYPCVQALKGKRVAEQTLHFRDRQQRDRCLAIQAMPLRDDDGTVRYGAVLSRDLTASQAIAQKLEQKTRQLRQLVDVVPSLVACLDAQEHHIYANEAYLKAFRTKAVDLPGSLLSEIIGPVLYQQLQVPLGQALQGEIADICVPIDSWQTRLQYSRVSIIPQLEGQAVTGVYLIFSQIAAHKHTNDLLQTETNFFRHSLEAASVGTWDWHLIHQELLWSSPQEQLFGLTPGSFDGRPETFFKLVHEEDHDELKEAIAEAMHTHQQFAAEFRVKLPNQNIRWLSQRGQVLRNSEGQVVRMVGVTFDTTAQHTAQALLVQQMQRDRLIAKLSQDISRTDQVGKALPGIFEAVRQHLELDRLVLIDLREDAGKVIAEAQTPAVESMFDWKMRHPWSVKAVYLEKFKLGHPVGIADVQQQPLSEAELSFLKFFDVQADLSIPLLDGEQLWGLLSAQSQQPRDWLPEEIRLLETVGMLVSTAIERDRLHAYLTRANRKLKRFAYLDGLTQVANRRRFEHFLHQEWRRLMREQSPMALIMVDIDHFKAYNDVYGHQAGDDCLRRVAGILRSAVQRPADIVARYGGEEFAVVLPNTDVEGAETIAEKIRVLIHRAQIPHKGSLVSKSITLSIGLAALYPHPLKMPDDLIKLADKALYQAKENGRDRIVAAPAKPRPH</sequence>
<evidence type="ECO:0000313" key="6">
    <source>
        <dbReference type="Proteomes" id="UP000292459"/>
    </source>
</evidence>
<dbReference type="InterPro" id="IPR050469">
    <property type="entry name" value="Diguanylate_Cyclase"/>
</dbReference>
<dbReference type="Pfam" id="PF08448">
    <property type="entry name" value="PAS_4"/>
    <property type="match status" value="2"/>
</dbReference>
<dbReference type="InterPro" id="IPR035965">
    <property type="entry name" value="PAS-like_dom_sf"/>
</dbReference>
<dbReference type="Gene3D" id="3.30.450.20">
    <property type="entry name" value="PAS domain"/>
    <property type="match status" value="3"/>
</dbReference>
<dbReference type="InterPro" id="IPR000014">
    <property type="entry name" value="PAS"/>
</dbReference>
<keyword evidence="6" id="KW-1185">Reference proteome</keyword>
<dbReference type="PROSITE" id="PS50112">
    <property type="entry name" value="PAS"/>
    <property type="match status" value="1"/>
</dbReference>
<evidence type="ECO:0000313" key="5">
    <source>
        <dbReference type="EMBL" id="RZM78790.1"/>
    </source>
</evidence>
<evidence type="ECO:0000259" key="3">
    <source>
        <dbReference type="PROSITE" id="PS50113"/>
    </source>
</evidence>
<dbReference type="InterPro" id="IPR000700">
    <property type="entry name" value="PAS-assoc_C"/>
</dbReference>
<dbReference type="SMART" id="SM00267">
    <property type="entry name" value="GGDEF"/>
    <property type="match status" value="1"/>
</dbReference>
<dbReference type="PROSITE" id="PS50113">
    <property type="entry name" value="PAC"/>
    <property type="match status" value="1"/>
</dbReference>
<organism evidence="5 6">
    <name type="scientific">Leptolyngbya iicbica LK</name>
    <dbReference type="NCBI Taxonomy" id="2294035"/>
    <lineage>
        <taxon>Bacteria</taxon>
        <taxon>Bacillati</taxon>
        <taxon>Cyanobacteriota</taxon>
        <taxon>Cyanophyceae</taxon>
        <taxon>Leptolyngbyales</taxon>
        <taxon>Leptolyngbyaceae</taxon>
        <taxon>Leptolyngbya group</taxon>
        <taxon>Leptolyngbya</taxon>
        <taxon>Leptolyngbya iicbica</taxon>
    </lineage>
</organism>
<dbReference type="SMART" id="SM00091">
    <property type="entry name" value="PAS"/>
    <property type="match status" value="3"/>
</dbReference>
<feature type="domain" description="PAS" evidence="2">
    <location>
        <begin position="295"/>
        <end position="367"/>
    </location>
</feature>
<dbReference type="PANTHER" id="PTHR45138">
    <property type="entry name" value="REGULATORY COMPONENTS OF SENSORY TRANSDUCTION SYSTEM"/>
    <property type="match status" value="1"/>
</dbReference>
<dbReference type="PANTHER" id="PTHR45138:SF9">
    <property type="entry name" value="DIGUANYLATE CYCLASE DGCM-RELATED"/>
    <property type="match status" value="1"/>
</dbReference>
<dbReference type="CDD" id="cd00130">
    <property type="entry name" value="PAS"/>
    <property type="match status" value="1"/>
</dbReference>
<dbReference type="InterPro" id="IPR016132">
    <property type="entry name" value="Phyto_chromo_attachment"/>
</dbReference>
<dbReference type="InterPro" id="IPR013655">
    <property type="entry name" value="PAS_fold_3"/>
</dbReference>